<dbReference type="EMBL" id="JANJQO010001501">
    <property type="protein sequence ID" value="KAJ2970627.1"/>
    <property type="molecule type" value="Genomic_DNA"/>
</dbReference>
<reference evidence="1" key="1">
    <citation type="submission" date="2022-08" db="EMBL/GenBank/DDBJ databases">
        <title>Genome Sequence of Lecanicillium fungicola.</title>
        <authorList>
            <person name="Buettner E."/>
        </authorList>
    </citation>
    <scope>NUCLEOTIDE SEQUENCE</scope>
    <source>
        <strain evidence="1">Babe33</strain>
    </source>
</reference>
<comment type="caution">
    <text evidence="1">The sequence shown here is derived from an EMBL/GenBank/DDBJ whole genome shotgun (WGS) entry which is preliminary data.</text>
</comment>
<organism evidence="1 2">
    <name type="scientific">Zarea fungicola</name>
    <dbReference type="NCBI Taxonomy" id="93591"/>
    <lineage>
        <taxon>Eukaryota</taxon>
        <taxon>Fungi</taxon>
        <taxon>Dikarya</taxon>
        <taxon>Ascomycota</taxon>
        <taxon>Pezizomycotina</taxon>
        <taxon>Sordariomycetes</taxon>
        <taxon>Hypocreomycetidae</taxon>
        <taxon>Hypocreales</taxon>
        <taxon>Cordycipitaceae</taxon>
        <taxon>Zarea</taxon>
    </lineage>
</organism>
<sequence length="153" mass="17778">MSHRRRKNHLSVNIRQLLTSAVPRTPLKRLPRAWAYETAIAIGCDDKIDPTLPQHVPWRDQFRQTTLFPTLEQILGEPRVNRNSQKRLQDILQHVTEQLRFVQAAPSVQMQAIPPDLGGIREDVEQRLKEENEERSNELRRAREAGTAALMEF</sequence>
<proteinExistence type="predicted"/>
<gene>
    <name evidence="1" type="ORF">NQ176_g8098</name>
</gene>
<dbReference type="Proteomes" id="UP001143910">
    <property type="component" value="Unassembled WGS sequence"/>
</dbReference>
<name>A0ACC1MUE8_9HYPO</name>
<evidence type="ECO:0000313" key="1">
    <source>
        <dbReference type="EMBL" id="KAJ2970627.1"/>
    </source>
</evidence>
<protein>
    <submittedName>
        <fullName evidence="1">Uncharacterized protein</fullName>
    </submittedName>
</protein>
<accession>A0ACC1MUE8</accession>
<evidence type="ECO:0000313" key="2">
    <source>
        <dbReference type="Proteomes" id="UP001143910"/>
    </source>
</evidence>
<keyword evidence="2" id="KW-1185">Reference proteome</keyword>